<evidence type="ECO:0000313" key="2">
    <source>
        <dbReference type="Proteomes" id="UP000552038"/>
    </source>
</evidence>
<comment type="caution">
    <text evidence="1">The sequence shown here is derived from an EMBL/GenBank/DDBJ whole genome shotgun (WGS) entry which is preliminary data.</text>
</comment>
<dbReference type="Proteomes" id="UP000552038">
    <property type="component" value="Unassembled WGS sequence"/>
</dbReference>
<dbReference type="RefSeq" id="WP_171414313.1">
    <property type="nucleotide sequence ID" value="NZ_JABFOR010000001.1"/>
</dbReference>
<name>A0AAP6ZXG7_PAEAL</name>
<dbReference type="EMBL" id="JABFOR010000001">
    <property type="protein sequence ID" value="NOJ69013.1"/>
    <property type="molecule type" value="Genomic_DNA"/>
</dbReference>
<protein>
    <recommendedName>
        <fullName evidence="3">Helicase XPB/Ssl2 N-terminal domain-containing protein</fullName>
    </recommendedName>
</protein>
<evidence type="ECO:0000313" key="1">
    <source>
        <dbReference type="EMBL" id="NOJ69013.1"/>
    </source>
</evidence>
<evidence type="ECO:0008006" key="3">
    <source>
        <dbReference type="Google" id="ProtNLM"/>
    </source>
</evidence>
<gene>
    <name evidence="1" type="ORF">HMI46_00405</name>
</gene>
<accession>A0AAP6ZXG7</accession>
<reference evidence="1 2" key="1">
    <citation type="submission" date="2020-05" db="EMBL/GenBank/DDBJ databases">
        <title>Whole genome sequencing and identification of novel metabolites from Paenibacillus alvei strain JR949.</title>
        <authorList>
            <person name="Rajendhran J."/>
            <person name="Sree Pranav P."/>
            <person name="Mahalakshmi B."/>
            <person name="Karthikeyan R."/>
        </authorList>
    </citation>
    <scope>NUCLEOTIDE SEQUENCE [LARGE SCALE GENOMIC DNA]</scope>
    <source>
        <strain evidence="1 2">JR949</strain>
    </source>
</reference>
<organism evidence="1 2">
    <name type="scientific">Paenibacillus alvei</name>
    <name type="common">Bacillus alvei</name>
    <dbReference type="NCBI Taxonomy" id="44250"/>
    <lineage>
        <taxon>Bacteria</taxon>
        <taxon>Bacillati</taxon>
        <taxon>Bacillota</taxon>
        <taxon>Bacilli</taxon>
        <taxon>Bacillales</taxon>
        <taxon>Paenibacillaceae</taxon>
        <taxon>Paenibacillus</taxon>
    </lineage>
</organism>
<sequence>MNLADMLSYADINQLTRIAQRYGCVCNEHSKHELIQSILSALGRRDVFEQHVSEMTLEELRFLNSILFDRRASFSLEELIARVQQTRFDLDSDGGEKQAHNAAPMPHPRETISKFKHSGWLFNGCSHQTKYLFQVPSDLKLKLIDVLRQSFAMHLTETDTPTSYRDEDGRMAEDVLHLLKFIENGNVMLNAEGVMYKKTQQQLLDYFAVQEAPIARGEWRFGYGRRFHDYPNRMSLLYDYAFYQGWLEEGDGRLSCTPKGLERVASGEVESSASLYRFWLKLYKNAIPNLLSIVHWIQLCTKQWTTLDSLERALLPFVRPFFFDTPQSVFRQRIIMMLVHLGVIRFGEDEQYGSVIQTTRRGQLIIDSVYVAHEDKIQLEVDKRHSH</sequence>
<dbReference type="AlphaFoldDB" id="A0AAP6ZXG7"/>
<proteinExistence type="predicted"/>